<feature type="transmembrane region" description="Helical" evidence="1">
    <location>
        <begin position="6"/>
        <end position="39"/>
    </location>
</feature>
<dbReference type="STRING" id="202952.GCA_000747725_00374"/>
<gene>
    <name evidence="2" type="ORF">F960_00284</name>
</gene>
<organism evidence="2 3">
    <name type="scientific">Acinetobacter gerneri DSM 14967 = CIP 107464 = MTCC 9824</name>
    <dbReference type="NCBI Taxonomy" id="1120926"/>
    <lineage>
        <taxon>Bacteria</taxon>
        <taxon>Pseudomonadati</taxon>
        <taxon>Pseudomonadota</taxon>
        <taxon>Gammaproteobacteria</taxon>
        <taxon>Moraxellales</taxon>
        <taxon>Moraxellaceae</taxon>
        <taxon>Acinetobacter</taxon>
    </lineage>
</organism>
<keyword evidence="3" id="KW-1185">Reference proteome</keyword>
<evidence type="ECO:0000256" key="1">
    <source>
        <dbReference type="SAM" id="Phobius"/>
    </source>
</evidence>
<dbReference type="RefSeq" id="WP_004845035.1">
    <property type="nucleotide sequence ID" value="NZ_ASYY01000063.1"/>
</dbReference>
<keyword evidence="1" id="KW-0812">Transmembrane</keyword>
<evidence type="ECO:0000313" key="2">
    <source>
        <dbReference type="EMBL" id="ENV35477.1"/>
    </source>
</evidence>
<proteinExistence type="predicted"/>
<dbReference type="PATRIC" id="fig|1120926.3.peg.264"/>
<accession>N8YF95</accession>
<keyword evidence="1" id="KW-0472">Membrane</keyword>
<protein>
    <submittedName>
        <fullName evidence="2">Uncharacterized protein</fullName>
    </submittedName>
</protein>
<name>N8YF95_9GAMM</name>
<dbReference type="AlphaFoldDB" id="N8YF95"/>
<sequence length="58" mass="6831">MGMFLIFGVTVLLSVVVVLVAFYAKIWDWIFDMIAIVFARLARKRANKKRERDLKNRT</sequence>
<dbReference type="HOGENOM" id="CLU_2968781_0_0_6"/>
<reference evidence="2 3" key="1">
    <citation type="submission" date="2013-02" db="EMBL/GenBank/DDBJ databases">
        <title>The Genome Sequence of Acinetobacter gerneri CIP 107464.</title>
        <authorList>
            <consortium name="The Broad Institute Genome Sequencing Platform"/>
            <consortium name="The Broad Institute Genome Sequencing Center for Infectious Disease"/>
            <person name="Cerqueira G."/>
            <person name="Feldgarden M."/>
            <person name="Courvalin P."/>
            <person name="Perichon B."/>
            <person name="Grillot-Courvalin C."/>
            <person name="Clermont D."/>
            <person name="Rocha E."/>
            <person name="Yoon E.-J."/>
            <person name="Nemec A."/>
            <person name="Walker B."/>
            <person name="Young S.K."/>
            <person name="Zeng Q."/>
            <person name="Gargeya S."/>
            <person name="Fitzgerald M."/>
            <person name="Haas B."/>
            <person name="Abouelleil A."/>
            <person name="Alvarado L."/>
            <person name="Arachchi H.M."/>
            <person name="Berlin A.M."/>
            <person name="Chapman S.B."/>
            <person name="Dewar J."/>
            <person name="Goldberg J."/>
            <person name="Griggs A."/>
            <person name="Gujja S."/>
            <person name="Hansen M."/>
            <person name="Howarth C."/>
            <person name="Imamovic A."/>
            <person name="Larimer J."/>
            <person name="McCowan C."/>
            <person name="Murphy C."/>
            <person name="Neiman D."/>
            <person name="Pearson M."/>
            <person name="Priest M."/>
            <person name="Roberts A."/>
            <person name="Saif S."/>
            <person name="Shea T."/>
            <person name="Sisk P."/>
            <person name="Sykes S."/>
            <person name="Wortman J."/>
            <person name="Nusbaum C."/>
            <person name="Birren B."/>
        </authorList>
    </citation>
    <scope>NUCLEOTIDE SEQUENCE [LARGE SCALE GENOMIC DNA]</scope>
    <source>
        <strain evidence="2 3">CIP 107464</strain>
    </source>
</reference>
<evidence type="ECO:0000313" key="3">
    <source>
        <dbReference type="Proteomes" id="UP000013117"/>
    </source>
</evidence>
<dbReference type="EMBL" id="APPN01000021">
    <property type="protein sequence ID" value="ENV35477.1"/>
    <property type="molecule type" value="Genomic_DNA"/>
</dbReference>
<comment type="caution">
    <text evidence="2">The sequence shown here is derived from an EMBL/GenBank/DDBJ whole genome shotgun (WGS) entry which is preliminary data.</text>
</comment>
<dbReference type="Proteomes" id="UP000013117">
    <property type="component" value="Unassembled WGS sequence"/>
</dbReference>
<dbReference type="GeneID" id="84211890"/>
<keyword evidence="1" id="KW-1133">Transmembrane helix</keyword>